<dbReference type="PIRSF" id="PIRSF036603">
    <property type="entry name" value="DPol_eta"/>
    <property type="match status" value="1"/>
</dbReference>
<keyword evidence="3" id="KW-0548">Nucleotidyltransferase</keyword>
<keyword evidence="7" id="KW-0234">DNA repair</keyword>
<evidence type="ECO:0000256" key="4">
    <source>
        <dbReference type="ARBA" id="ARBA00022723"/>
    </source>
</evidence>
<dbReference type="AlphaFoldDB" id="A0A0V1ITB7"/>
<feature type="domain" description="UmuC" evidence="10">
    <location>
        <begin position="8"/>
        <end position="254"/>
    </location>
</feature>
<dbReference type="GO" id="GO:0003887">
    <property type="term" value="F:DNA-directed DNA polymerase activity"/>
    <property type="evidence" value="ECO:0007669"/>
    <property type="project" value="TreeGrafter"/>
</dbReference>
<dbReference type="SUPFAM" id="SSF56672">
    <property type="entry name" value="DNA/RNA polymerases"/>
    <property type="match status" value="1"/>
</dbReference>
<evidence type="ECO:0000259" key="10">
    <source>
        <dbReference type="PROSITE" id="PS50173"/>
    </source>
</evidence>
<dbReference type="EMBL" id="JYDS01000092">
    <property type="protein sequence ID" value="KRZ25952.1"/>
    <property type="molecule type" value="Genomic_DNA"/>
</dbReference>
<evidence type="ECO:0000313" key="12">
    <source>
        <dbReference type="EMBL" id="KRZ25952.1"/>
    </source>
</evidence>
<keyword evidence="5" id="KW-0227">DNA damage</keyword>
<dbReference type="FunFam" id="3.40.1170.60:FF:000003">
    <property type="entry name" value="DNA polymerase eta"/>
    <property type="match status" value="1"/>
</dbReference>
<dbReference type="Pfam" id="PF11799">
    <property type="entry name" value="IMS_C"/>
    <property type="match status" value="1"/>
</dbReference>
<dbReference type="PANTHER" id="PTHR45873">
    <property type="entry name" value="DNA POLYMERASE ETA"/>
    <property type="match status" value="1"/>
</dbReference>
<dbReference type="GO" id="GO:0005657">
    <property type="term" value="C:replication fork"/>
    <property type="evidence" value="ECO:0007669"/>
    <property type="project" value="TreeGrafter"/>
</dbReference>
<evidence type="ECO:0000256" key="5">
    <source>
        <dbReference type="ARBA" id="ARBA00022763"/>
    </source>
</evidence>
<gene>
    <name evidence="12" type="primary">TCTEX1D2</name>
    <name evidence="11" type="synonym">POLH</name>
    <name evidence="11" type="ORF">T4A_10912</name>
    <name evidence="12" type="ORF">T4B_2140</name>
</gene>
<dbReference type="GO" id="GO:0005634">
    <property type="term" value="C:nucleus"/>
    <property type="evidence" value="ECO:0007669"/>
    <property type="project" value="UniProtKB-SubCell"/>
</dbReference>
<dbReference type="EMBL" id="JYDR01000107">
    <property type="protein sequence ID" value="KRY68620.1"/>
    <property type="molecule type" value="Genomic_DNA"/>
</dbReference>
<dbReference type="InterPro" id="IPR043502">
    <property type="entry name" value="DNA/RNA_pol_sf"/>
</dbReference>
<dbReference type="InterPro" id="IPR001126">
    <property type="entry name" value="UmuC"/>
</dbReference>
<evidence type="ECO:0000313" key="13">
    <source>
        <dbReference type="Proteomes" id="UP000054632"/>
    </source>
</evidence>
<dbReference type="InterPro" id="IPR043128">
    <property type="entry name" value="Rev_trsase/Diguanyl_cyclase"/>
</dbReference>
<reference evidence="13 14" key="1">
    <citation type="submission" date="2015-01" db="EMBL/GenBank/DDBJ databases">
        <title>Evolution of Trichinella species and genotypes.</title>
        <authorList>
            <person name="Korhonen P.K."/>
            <person name="Edoardo P."/>
            <person name="Giuseppe L.R."/>
            <person name="Gasser R.B."/>
        </authorList>
    </citation>
    <scope>NUCLEOTIDE SEQUENCE [LARGE SCALE GENOMIC DNA]</scope>
    <source>
        <strain evidence="11">ISS13</strain>
        <strain evidence="12">ISS588</strain>
    </source>
</reference>
<accession>A0A0V1ITB7</accession>
<dbReference type="GO" id="GO:0006281">
    <property type="term" value="P:DNA repair"/>
    <property type="evidence" value="ECO:0007669"/>
    <property type="project" value="UniProtKB-KW"/>
</dbReference>
<name>A0A0V1ITB7_TRIPS</name>
<organism evidence="12 14">
    <name type="scientific">Trichinella pseudospiralis</name>
    <name type="common">Parasitic roundworm</name>
    <dbReference type="NCBI Taxonomy" id="6337"/>
    <lineage>
        <taxon>Eukaryota</taxon>
        <taxon>Metazoa</taxon>
        <taxon>Ecdysozoa</taxon>
        <taxon>Nematoda</taxon>
        <taxon>Enoplea</taxon>
        <taxon>Dorylaimia</taxon>
        <taxon>Trichinellida</taxon>
        <taxon>Trichinellidae</taxon>
        <taxon>Trichinella</taxon>
    </lineage>
</organism>
<dbReference type="GO" id="GO:0046872">
    <property type="term" value="F:metal ion binding"/>
    <property type="evidence" value="ECO:0007669"/>
    <property type="project" value="UniProtKB-KW"/>
</dbReference>
<dbReference type="Pfam" id="PF21704">
    <property type="entry name" value="POLH-Rev1_HhH"/>
    <property type="match status" value="1"/>
</dbReference>
<dbReference type="InterPro" id="IPR036775">
    <property type="entry name" value="DNA_pol_Y-fam_lit_finger_sf"/>
</dbReference>
<dbReference type="Gene3D" id="3.30.70.270">
    <property type="match status" value="1"/>
</dbReference>
<dbReference type="SUPFAM" id="SSF100879">
    <property type="entry name" value="Lesion bypass DNA polymerase (Y-family), little finger domain"/>
    <property type="match status" value="1"/>
</dbReference>
<keyword evidence="14" id="KW-1185">Reference proteome</keyword>
<evidence type="ECO:0000313" key="11">
    <source>
        <dbReference type="EMBL" id="KRY68620.1"/>
    </source>
</evidence>
<evidence type="ECO:0000256" key="6">
    <source>
        <dbReference type="ARBA" id="ARBA00022842"/>
    </source>
</evidence>
<evidence type="ECO:0000256" key="8">
    <source>
        <dbReference type="ARBA" id="ARBA00023242"/>
    </source>
</evidence>
<dbReference type="PANTHER" id="PTHR45873:SF1">
    <property type="entry name" value="DNA POLYMERASE ETA"/>
    <property type="match status" value="1"/>
</dbReference>
<dbReference type="Proteomes" id="UP000054632">
    <property type="component" value="Unassembled WGS sequence"/>
</dbReference>
<keyword evidence="6" id="KW-0460">Magnesium</keyword>
<sequence>MKFEKRIVALIDMDCFYVQVEQRSKPELWGKPVAVVQYNEWRGGGIIAVDYEARHYNVKRGMRGQDALAVCPEIHLVQVPTQRGKADLTKYRKASEEVFHVLSLCEAVVERASIDEAYLDLTAIVKKELLDMKTEGRYIDEDALKDTHLAVKHDSIENIEALISLANSLIRNDIIDENAEEIVLHVIGAALVNKIRKQIFEKTNFHCSAGIAVNKMLAKLACGLNKPKQQTIVLPSSVAEFFSTVPIRKVRNLGGKLGYKITKHFEIETMRELANLNPSLLEKFVGEKTKLVLNWLLELCCGIDRDPVVIRQLPKSIGCSKNFPGRNALRSVNDVNLYQEQIKGKRIFFTMLIDALFQVRHWTRQLSEELEERLISDKIANCRIAKSLTVGIRTEEKLENEANCHSSRQTFLRDYSAEVISQDAFSLIQEFNTNSAKQSSIWLKPAITMLSMSASRFEDNVDLDSKLITDFFKPASATVLECENQVKDEDFFSNAHDSKPSCSKHMMQLKRVLRGEHDSHRSLPLDVQDAPAEPMLSVIEANEDGCEGGLNILKLEEQSIDVSNEKSNSSCGTEEGRIYVACSSKKENPEPSYDRLIPNNFADISEDVWKELSPRTKWEIKSYYKVKLNRNQSIKSNKRLKGTSKMKTKSIAQLQSSKPDGCGLMKYFSRQGKDT</sequence>
<comment type="caution">
    <text evidence="12">The sequence shown here is derived from an EMBL/GenBank/DDBJ whole genome shotgun (WGS) entry which is preliminary data.</text>
</comment>
<dbReference type="Gene3D" id="1.10.150.20">
    <property type="entry name" value="5' to 3' exonuclease, C-terminal subdomain"/>
    <property type="match status" value="1"/>
</dbReference>
<evidence type="ECO:0000256" key="3">
    <source>
        <dbReference type="ARBA" id="ARBA00022695"/>
    </source>
</evidence>
<dbReference type="GO" id="GO:0042276">
    <property type="term" value="P:error-prone translesion synthesis"/>
    <property type="evidence" value="ECO:0007669"/>
    <property type="project" value="TreeGrafter"/>
</dbReference>
<evidence type="ECO:0000256" key="2">
    <source>
        <dbReference type="ARBA" id="ARBA00022679"/>
    </source>
</evidence>
<dbReference type="InterPro" id="IPR017961">
    <property type="entry name" value="DNA_pol_Y-fam_little_finger"/>
</dbReference>
<evidence type="ECO:0000256" key="7">
    <source>
        <dbReference type="ARBA" id="ARBA00023204"/>
    </source>
</evidence>
<evidence type="ECO:0000313" key="14">
    <source>
        <dbReference type="Proteomes" id="UP000054805"/>
    </source>
</evidence>
<dbReference type="PROSITE" id="PS50173">
    <property type="entry name" value="UMUC"/>
    <property type="match status" value="1"/>
</dbReference>
<evidence type="ECO:0000256" key="9">
    <source>
        <dbReference type="ARBA" id="ARBA00044975"/>
    </source>
</evidence>
<proteinExistence type="predicted"/>
<dbReference type="GO" id="GO:0009314">
    <property type="term" value="P:response to radiation"/>
    <property type="evidence" value="ECO:0007669"/>
    <property type="project" value="TreeGrafter"/>
</dbReference>
<keyword evidence="8" id="KW-0539">Nucleus</keyword>
<dbReference type="GO" id="GO:0003684">
    <property type="term" value="F:damaged DNA binding"/>
    <property type="evidence" value="ECO:0007669"/>
    <property type="project" value="InterPro"/>
</dbReference>
<evidence type="ECO:0000256" key="1">
    <source>
        <dbReference type="ARBA" id="ARBA00004123"/>
    </source>
</evidence>
<dbReference type="Pfam" id="PF00817">
    <property type="entry name" value="IMS"/>
    <property type="match status" value="1"/>
</dbReference>
<keyword evidence="4" id="KW-0479">Metal-binding</keyword>
<keyword evidence="2" id="KW-0808">Transferase</keyword>
<comment type="subcellular location">
    <subcellularLocation>
        <location evidence="1">Nucleus</location>
    </subcellularLocation>
</comment>
<protein>
    <recommendedName>
        <fullName evidence="9">DNA polymerase eta</fullName>
    </recommendedName>
</protein>
<dbReference type="Proteomes" id="UP000054805">
    <property type="component" value="Unassembled WGS sequence"/>
</dbReference>
<dbReference type="GO" id="GO:0035861">
    <property type="term" value="C:site of double-strand break"/>
    <property type="evidence" value="ECO:0007669"/>
    <property type="project" value="TreeGrafter"/>
</dbReference>
<dbReference type="Gene3D" id="3.40.1170.60">
    <property type="match status" value="1"/>
</dbReference>
<dbReference type="InterPro" id="IPR052230">
    <property type="entry name" value="DNA_polymerase_eta"/>
</dbReference>
<dbReference type="Gene3D" id="3.30.1490.100">
    <property type="entry name" value="DNA polymerase, Y-family, little finger domain"/>
    <property type="match status" value="1"/>
</dbReference>